<keyword evidence="3" id="KW-0378">Hydrolase</keyword>
<gene>
    <name evidence="6" type="ORF">QQM35_03055</name>
</gene>
<reference evidence="6 7" key="1">
    <citation type="journal article" date="2024" name="Pathogens">
        <title>Staphylococcus hsinchuensis sp. nov., Isolated from Soymilk.</title>
        <authorList>
            <person name="Wang Y.T."/>
            <person name="Lin Y.C."/>
            <person name="Hsieh Y.H."/>
            <person name="Lin Y.T."/>
            <person name="Hamada M."/>
            <person name="Chen C.C."/>
            <person name="Liou J.S."/>
            <person name="Lee A.Y."/>
            <person name="Zhang W.L."/>
            <person name="Chen Y.T."/>
            <person name="Huang C.H."/>
        </authorList>
    </citation>
    <scope>NUCLEOTIDE SEQUENCE [LARGE SCALE GENOMIC DNA]</scope>
    <source>
        <strain evidence="6 7">H164</strain>
    </source>
</reference>
<evidence type="ECO:0000256" key="4">
    <source>
        <dbReference type="ARBA" id="ARBA00022833"/>
    </source>
</evidence>
<dbReference type="PANTHER" id="PTHR37326:SF1">
    <property type="entry name" value="BLL3975 PROTEIN"/>
    <property type="match status" value="1"/>
</dbReference>
<evidence type="ECO:0000313" key="6">
    <source>
        <dbReference type="EMBL" id="XAF71110.1"/>
    </source>
</evidence>
<dbReference type="EMBL" id="CP128355">
    <property type="protein sequence ID" value="XAF71110.1"/>
    <property type="molecule type" value="Genomic_DNA"/>
</dbReference>
<name>A0ABZ3EF98_9STAP</name>
<feature type="domain" description="Succinylglutamate desuccinylase/Aspartoacylase catalytic" evidence="5">
    <location>
        <begin position="25"/>
        <end position="205"/>
    </location>
</feature>
<keyword evidence="7" id="KW-1185">Reference proteome</keyword>
<keyword evidence="4" id="KW-0862">Zinc</keyword>
<dbReference type="Gene3D" id="3.40.630.10">
    <property type="entry name" value="Zn peptidases"/>
    <property type="match status" value="1"/>
</dbReference>
<dbReference type="InterPro" id="IPR053138">
    <property type="entry name" value="N-alpha-Ac-DABA_deacetylase"/>
</dbReference>
<evidence type="ECO:0000313" key="7">
    <source>
        <dbReference type="Proteomes" id="UP001436297"/>
    </source>
</evidence>
<protein>
    <submittedName>
        <fullName evidence="6">Succinylglutamate desuccinylase/aspartoacylase family protein</fullName>
    </submittedName>
</protein>
<sequence length="297" mass="33373">MKEITFQNPSLSTYDVYEFNDNEEGPEIVFTAGIHGVEQTAIHVAFQLIELLPNYSIKGKVKIIPIVNKPAYFNRTRTSPYDNLDLNRIFPGNKDGSQSMQLAHHIWQETREADYIIDLHCCGQHGSNYVMSLYQDYEEQYKLASQIGIKHVVRSGGASGQLFLEACKVGQQAALLELKGGQPDGMVDLETAQFALKRMFSLLNSIGVIKTQHGKNDVAIDDLIFHENIETISATKHGFFNPKRHSGEHCFKGDALGELDDEAILAPYDGLIAAINYPCYTFSGERMVRYAKLYENN</sequence>
<comment type="cofactor">
    <cofactor evidence="1">
        <name>Zn(2+)</name>
        <dbReference type="ChEBI" id="CHEBI:29105"/>
    </cofactor>
</comment>
<dbReference type="RefSeq" id="WP_251521712.1">
    <property type="nucleotide sequence ID" value="NZ_CP128355.1"/>
</dbReference>
<evidence type="ECO:0000259" key="5">
    <source>
        <dbReference type="Pfam" id="PF24827"/>
    </source>
</evidence>
<dbReference type="InterPro" id="IPR055438">
    <property type="entry name" value="AstE_AspA_cat"/>
</dbReference>
<evidence type="ECO:0000256" key="2">
    <source>
        <dbReference type="ARBA" id="ARBA00022723"/>
    </source>
</evidence>
<dbReference type="Pfam" id="PF24827">
    <property type="entry name" value="AstE_AspA_cat"/>
    <property type="match status" value="1"/>
</dbReference>
<accession>A0ABZ3EF98</accession>
<evidence type="ECO:0000256" key="1">
    <source>
        <dbReference type="ARBA" id="ARBA00001947"/>
    </source>
</evidence>
<evidence type="ECO:0000256" key="3">
    <source>
        <dbReference type="ARBA" id="ARBA00022801"/>
    </source>
</evidence>
<dbReference type="PANTHER" id="PTHR37326">
    <property type="entry name" value="BLL3975 PROTEIN"/>
    <property type="match status" value="1"/>
</dbReference>
<dbReference type="Proteomes" id="UP001436297">
    <property type="component" value="Chromosome"/>
</dbReference>
<proteinExistence type="predicted"/>
<keyword evidence="2" id="KW-0479">Metal-binding</keyword>
<organism evidence="6 7">
    <name type="scientific">Staphylococcus hsinchuensis</name>
    <dbReference type="NCBI Taxonomy" id="3051183"/>
    <lineage>
        <taxon>Bacteria</taxon>
        <taxon>Bacillati</taxon>
        <taxon>Bacillota</taxon>
        <taxon>Bacilli</taxon>
        <taxon>Bacillales</taxon>
        <taxon>Staphylococcaceae</taxon>
        <taxon>Staphylococcus</taxon>
    </lineage>
</organism>
<dbReference type="SUPFAM" id="SSF53187">
    <property type="entry name" value="Zn-dependent exopeptidases"/>
    <property type="match status" value="1"/>
</dbReference>